<dbReference type="PANTHER" id="PTHR41534:SF2">
    <property type="entry name" value="3-PHENYLPROPIONATE_CINNAMIC ACID DIOXYGENASE SUBUNIT BETA"/>
    <property type="match status" value="1"/>
</dbReference>
<dbReference type="InterPro" id="IPR000391">
    <property type="entry name" value="Rng_hydr_dOase-bsu"/>
</dbReference>
<evidence type="ECO:0000256" key="1">
    <source>
        <dbReference type="ARBA" id="ARBA00009570"/>
    </source>
</evidence>
<name>F8WQD4_9MICO</name>
<evidence type="ECO:0000313" key="4">
    <source>
        <dbReference type="EMBL" id="BAM76237.1"/>
    </source>
</evidence>
<dbReference type="EMBL" id="AB733643">
    <property type="protein sequence ID" value="BAM76237.1"/>
    <property type="molecule type" value="Genomic_DNA"/>
</dbReference>
<protein>
    <submittedName>
        <fullName evidence="3">Biphenyl 2,3-dioxygenase, small subunit</fullName>
    </submittedName>
</protein>
<evidence type="ECO:0000313" key="3">
    <source>
        <dbReference type="EMBL" id="BAK52804.1"/>
    </source>
</evidence>
<reference evidence="4" key="3">
    <citation type="submission" date="2012-07" db="EMBL/GenBank/DDBJ databases">
        <authorList>
            <person name="Nguyen A.T."/>
            <person name="Trinh H.T."/>
            <person name="Fukumitsu Y."/>
            <person name="Shimodaira J."/>
            <person name="Miyauchi K."/>
            <person name="Tokuda M."/>
            <person name="Kasai D."/>
            <person name="Masai E."/>
            <person name="Fukuda M."/>
        </authorList>
    </citation>
    <scope>NUCLEOTIDE SEQUENCE</scope>
    <source>
        <strain evidence="4">TYM3221</strain>
    </source>
</reference>
<sequence>MTIDIESLPVAFSAKPRPVEPALQHEIEQFYYWEAKLLNDRRFPEWFALLAEDIHYFMPIRSTRIMREAHLEWSGPADYAHFDDNADMMRGRLRKITSDVSWSENPASRTRHSISNVMIRDGDRSDEYDISNVFIVYRSRLERQVDIFAGERRDILRRTDTEAGFEIVKRTILLDQSTVLSNNLSFFF</sequence>
<dbReference type="GO" id="GO:0051213">
    <property type="term" value="F:dioxygenase activity"/>
    <property type="evidence" value="ECO:0007669"/>
    <property type="project" value="UniProtKB-KW"/>
</dbReference>
<gene>
    <name evidence="3" type="primary">bphAb</name>
</gene>
<keyword evidence="3" id="KW-0223">Dioxygenase</keyword>
<dbReference type="Pfam" id="PF00866">
    <property type="entry name" value="Ring_hydroxyl_B"/>
    <property type="match status" value="1"/>
</dbReference>
<proteinExistence type="inferred from homology"/>
<dbReference type="GO" id="GO:0019380">
    <property type="term" value="P:3-phenylpropionate catabolic process"/>
    <property type="evidence" value="ECO:0007669"/>
    <property type="project" value="TreeGrafter"/>
</dbReference>
<keyword evidence="2" id="KW-0560">Oxidoreductase</keyword>
<reference evidence="3" key="1">
    <citation type="journal article" date="2011" name="Enzyme Microb. Technol.">
        <title>Characterization of the 1,1-dichloro-2,2-bis(4-chlorophenyl) ethylene (DDE) degradation system in Janibacter sp. TYM3221.</title>
        <authorList>
            <person name="Nguyen A.T.P."/>
            <person name="Sato Y."/>
            <person name="Iwasaki T."/>
            <person name="Miyauchi K."/>
            <person name="Tokuda M."/>
            <person name="Kasai D."/>
            <person name="Masai E."/>
            <person name="Fukuda M."/>
        </authorList>
    </citation>
    <scope>NUCLEOTIDE SEQUENCE</scope>
    <source>
        <strain evidence="3">TYM3221</strain>
    </source>
</reference>
<dbReference type="PANTHER" id="PTHR41534">
    <property type="entry name" value="BLR3401 PROTEIN"/>
    <property type="match status" value="1"/>
</dbReference>
<dbReference type="AlphaFoldDB" id="F8WQD4"/>
<dbReference type="NCBIfam" id="NF007479">
    <property type="entry name" value="PRK10069.1"/>
    <property type="match status" value="1"/>
</dbReference>
<dbReference type="EMBL" id="AB609317">
    <property type="protein sequence ID" value="BAK52804.1"/>
    <property type="molecule type" value="Genomic_DNA"/>
</dbReference>
<dbReference type="SUPFAM" id="SSF54427">
    <property type="entry name" value="NTF2-like"/>
    <property type="match status" value="1"/>
</dbReference>
<organism evidence="3">
    <name type="scientific">Janibacter sp. TYM3221</name>
    <dbReference type="NCBI Taxonomy" id="946335"/>
    <lineage>
        <taxon>Bacteria</taxon>
        <taxon>Bacillati</taxon>
        <taxon>Actinomycetota</taxon>
        <taxon>Actinomycetes</taxon>
        <taxon>Micrococcales</taxon>
        <taxon>Intrasporangiaceae</taxon>
        <taxon>Janibacter</taxon>
    </lineage>
</organism>
<dbReference type="KEGG" id="ag:BAM76237"/>
<evidence type="ECO:0000256" key="2">
    <source>
        <dbReference type="ARBA" id="ARBA00023002"/>
    </source>
</evidence>
<comment type="similarity">
    <text evidence="1">Belongs to the bacterial ring-hydroxylating dioxygenase beta subunit family.</text>
</comment>
<reference evidence="4" key="4">
    <citation type="journal article" date="2013" name="J. Biosci. Bioeng.">
        <title>Gene cluster and regulation system for 1,1-dichloro-2,2-bis(4-chlorophenyl)ethylene (DDE) degradation in Janibacter sp. TYM3221.</title>
        <authorList>
            <person name="Thi Nguyen P.A."/>
            <person name="Thi Trinh T.H."/>
            <person name="Fukumitsu Y."/>
            <person name="Shimodaira J."/>
            <person name="Miyauchi K."/>
            <person name="Tokuda M."/>
            <person name="Kasai D."/>
            <person name="Masai E."/>
            <person name="Fukuda M."/>
        </authorList>
    </citation>
    <scope>NUCLEOTIDE SEQUENCE</scope>
    <source>
        <strain evidence="4">TYM3221</strain>
    </source>
</reference>
<dbReference type="Gene3D" id="3.10.450.50">
    <property type="match status" value="1"/>
</dbReference>
<reference evidence="3" key="2">
    <citation type="submission" date="2011-01" db="EMBL/GenBank/DDBJ databases">
        <authorList>
            <person name="Nguyen A.T."/>
            <person name="Sato Y."/>
            <person name="Iwasaki T."/>
            <person name="Miyauchi K."/>
            <person name="Tokuda M."/>
            <person name="Kasai D."/>
            <person name="Masai E."/>
            <person name="Fukuda M."/>
        </authorList>
    </citation>
    <scope>NUCLEOTIDE SEQUENCE</scope>
    <source>
        <strain evidence="3">TYM3221</strain>
    </source>
</reference>
<accession>F8WQD4</accession>
<dbReference type="CDD" id="cd00667">
    <property type="entry name" value="ring_hydroxylating_dioxygenases_beta"/>
    <property type="match status" value="1"/>
</dbReference>
<dbReference type="InterPro" id="IPR032710">
    <property type="entry name" value="NTF2-like_dom_sf"/>
</dbReference>